<dbReference type="AlphaFoldDB" id="A0A8J4LQZ2"/>
<feature type="compositionally biased region" description="Gly residues" evidence="1">
    <location>
        <begin position="110"/>
        <end position="129"/>
    </location>
</feature>
<feature type="non-terminal residue" evidence="2">
    <location>
        <position position="1"/>
    </location>
</feature>
<reference evidence="2" key="1">
    <citation type="journal article" date="2021" name="Proc. Natl. Acad. Sci. U.S.A.">
        <title>Three genomes in the algal genus Volvox reveal the fate of a haploid sex-determining region after a transition to homothallism.</title>
        <authorList>
            <person name="Yamamoto K."/>
            <person name="Hamaji T."/>
            <person name="Kawai-Toyooka H."/>
            <person name="Matsuzaki R."/>
            <person name="Takahashi F."/>
            <person name="Nishimura Y."/>
            <person name="Kawachi M."/>
            <person name="Noguchi H."/>
            <person name="Minakuchi Y."/>
            <person name="Umen J.G."/>
            <person name="Toyoda A."/>
            <person name="Nozaki H."/>
        </authorList>
    </citation>
    <scope>NUCLEOTIDE SEQUENCE</scope>
    <source>
        <strain evidence="2">NIES-3785</strain>
    </source>
</reference>
<evidence type="ECO:0000313" key="2">
    <source>
        <dbReference type="EMBL" id="GIM06359.1"/>
    </source>
</evidence>
<feature type="region of interest" description="Disordered" evidence="1">
    <location>
        <begin position="432"/>
        <end position="467"/>
    </location>
</feature>
<evidence type="ECO:0000256" key="1">
    <source>
        <dbReference type="SAM" id="MobiDB-lite"/>
    </source>
</evidence>
<dbReference type="EMBL" id="BNCQ01000021">
    <property type="protein sequence ID" value="GIM06359.1"/>
    <property type="molecule type" value="Genomic_DNA"/>
</dbReference>
<feature type="region of interest" description="Disordered" evidence="1">
    <location>
        <begin position="1"/>
        <end position="94"/>
    </location>
</feature>
<feature type="compositionally biased region" description="Gly residues" evidence="1">
    <location>
        <begin position="432"/>
        <end position="460"/>
    </location>
</feature>
<sequence>AGGGGYDSGLSEGRGGYDNLEREEYDGPGGNEYDEQSRGGYDALPARIGYGGPPRSGGYDGGSGLHTLQVGGFEGGGTGGGRGGYDSGSRRSFDVGSRGGYEQGIRAGYSGAGGRGGYDGGGNSSSGGGGRGYSLANRFYDGPPVSGVSSGSGPRYRTEHTNMEHRLALEALLHSAHVPQFRSYENPYEQRSSLLPHDINDDQLIVAAGLGLQSAVGRDGGGGPGGGGGGPVVNPLHLDSPPVGRQQPGGLHFGRDGGVSRLQLQLGGGSGRQQQQQEAREAMLVTLAGGSGGGGAAALSGRGGLMQAIENAGLVSFAGGPVSTASRLLPMTRGGGGGADALHPGWLSRGGGRGGGGGAGGGMQLQGSRAAALLSLQEESSSHLSSLLSDYLGGVGVGGMPVELVRTGSGGIGISGLGLAGGGGGGLGAGGSGGGGGGYKRGQPDIGGSGGGDHGGGGGGMHKRQAL</sequence>
<comment type="caution">
    <text evidence="2">The sequence shown here is derived from an EMBL/GenBank/DDBJ whole genome shotgun (WGS) entry which is preliminary data.</text>
</comment>
<feature type="region of interest" description="Disordered" evidence="1">
    <location>
        <begin position="109"/>
        <end position="129"/>
    </location>
</feature>
<gene>
    <name evidence="2" type="ORF">Vretimale_10686</name>
</gene>
<evidence type="ECO:0000313" key="3">
    <source>
        <dbReference type="Proteomes" id="UP000722791"/>
    </source>
</evidence>
<feature type="compositionally biased region" description="Gly residues" evidence="1">
    <location>
        <begin position="72"/>
        <end position="86"/>
    </location>
</feature>
<proteinExistence type="predicted"/>
<feature type="compositionally biased region" description="Gly residues" evidence="1">
    <location>
        <begin position="49"/>
        <end position="64"/>
    </location>
</feature>
<name>A0A8J4LQZ2_9CHLO</name>
<feature type="compositionally biased region" description="Gly residues" evidence="1">
    <location>
        <begin position="1"/>
        <end position="16"/>
    </location>
</feature>
<dbReference type="Proteomes" id="UP000722791">
    <property type="component" value="Unassembled WGS sequence"/>
</dbReference>
<feature type="region of interest" description="Disordered" evidence="1">
    <location>
        <begin position="216"/>
        <end position="278"/>
    </location>
</feature>
<protein>
    <submittedName>
        <fullName evidence="2">Uncharacterized protein</fullName>
    </submittedName>
</protein>
<accession>A0A8J4LQZ2</accession>
<feature type="compositionally biased region" description="Gly residues" evidence="1">
    <location>
        <begin position="218"/>
        <end position="231"/>
    </location>
</feature>
<organism evidence="2 3">
    <name type="scientific">Volvox reticuliferus</name>
    <dbReference type="NCBI Taxonomy" id="1737510"/>
    <lineage>
        <taxon>Eukaryota</taxon>
        <taxon>Viridiplantae</taxon>
        <taxon>Chlorophyta</taxon>
        <taxon>core chlorophytes</taxon>
        <taxon>Chlorophyceae</taxon>
        <taxon>CS clade</taxon>
        <taxon>Chlamydomonadales</taxon>
        <taxon>Volvocaceae</taxon>
        <taxon>Volvox</taxon>
    </lineage>
</organism>